<evidence type="ECO:0000256" key="4">
    <source>
        <dbReference type="ARBA" id="ARBA00022989"/>
    </source>
</evidence>
<dbReference type="InterPro" id="IPR025857">
    <property type="entry name" value="MacB_PCD"/>
</dbReference>
<dbReference type="Pfam" id="PF12704">
    <property type="entry name" value="MacB_PCD"/>
    <property type="match status" value="2"/>
</dbReference>
<feature type="transmembrane region" description="Helical" evidence="6">
    <location>
        <begin position="433"/>
        <end position="457"/>
    </location>
</feature>
<evidence type="ECO:0000256" key="6">
    <source>
        <dbReference type="SAM" id="Phobius"/>
    </source>
</evidence>
<evidence type="ECO:0000259" key="8">
    <source>
        <dbReference type="Pfam" id="PF12704"/>
    </source>
</evidence>
<organism evidence="9 10">
    <name type="scientific">Nibribacter koreensis</name>
    <dbReference type="NCBI Taxonomy" id="1084519"/>
    <lineage>
        <taxon>Bacteria</taxon>
        <taxon>Pseudomonadati</taxon>
        <taxon>Bacteroidota</taxon>
        <taxon>Cytophagia</taxon>
        <taxon>Cytophagales</taxon>
        <taxon>Hymenobacteraceae</taxon>
        <taxon>Nibribacter</taxon>
    </lineage>
</organism>
<feature type="transmembrane region" description="Helical" evidence="6">
    <location>
        <begin position="293"/>
        <end position="316"/>
    </location>
</feature>
<feature type="transmembrane region" description="Helical" evidence="6">
    <location>
        <begin position="21"/>
        <end position="41"/>
    </location>
</feature>
<keyword evidence="2" id="KW-1003">Cell membrane</keyword>
<dbReference type="RefSeq" id="WP_345164022.1">
    <property type="nucleotide sequence ID" value="NZ_BAABGX010000001.1"/>
</dbReference>
<dbReference type="PANTHER" id="PTHR30572:SF18">
    <property type="entry name" value="ABC-TYPE MACROLIDE FAMILY EXPORT SYSTEM PERMEASE COMPONENT 2"/>
    <property type="match status" value="1"/>
</dbReference>
<keyword evidence="5 6" id="KW-0472">Membrane</keyword>
<comment type="caution">
    <text evidence="9">The sequence shown here is derived from an EMBL/GenBank/DDBJ whole genome shotgun (WGS) entry which is preliminary data.</text>
</comment>
<evidence type="ECO:0000256" key="3">
    <source>
        <dbReference type="ARBA" id="ARBA00022692"/>
    </source>
</evidence>
<dbReference type="InterPro" id="IPR050250">
    <property type="entry name" value="Macrolide_Exporter_MacB"/>
</dbReference>
<accession>A0ABP8FEZ0</accession>
<feature type="domain" description="ABC3 transporter permease C-terminal" evidence="7">
    <location>
        <begin position="300"/>
        <end position="413"/>
    </location>
</feature>
<dbReference type="Pfam" id="PF02687">
    <property type="entry name" value="FtsX"/>
    <property type="match status" value="2"/>
</dbReference>
<keyword evidence="4 6" id="KW-1133">Transmembrane helix</keyword>
<feature type="transmembrane region" description="Helical" evidence="6">
    <location>
        <begin position="683"/>
        <end position="707"/>
    </location>
</feature>
<dbReference type="PANTHER" id="PTHR30572">
    <property type="entry name" value="MEMBRANE COMPONENT OF TRANSPORTER-RELATED"/>
    <property type="match status" value="1"/>
</dbReference>
<evidence type="ECO:0000259" key="7">
    <source>
        <dbReference type="Pfam" id="PF02687"/>
    </source>
</evidence>
<evidence type="ECO:0000256" key="5">
    <source>
        <dbReference type="ARBA" id="ARBA00023136"/>
    </source>
</evidence>
<dbReference type="PROSITE" id="PS51257">
    <property type="entry name" value="PROKAR_LIPOPROTEIN"/>
    <property type="match status" value="1"/>
</dbReference>
<feature type="transmembrane region" description="Helical" evidence="6">
    <location>
        <begin position="390"/>
        <end position="412"/>
    </location>
</feature>
<protein>
    <submittedName>
        <fullName evidence="9">ABC transporter permease</fullName>
    </submittedName>
</protein>
<keyword evidence="3 6" id="KW-0812">Transmembrane</keyword>
<keyword evidence="10" id="KW-1185">Reference proteome</keyword>
<sequence>MLKNYLKIAWRNLLRNPVYSAINVVGLATGISACLLIFLFVQHELTYDREIPNSQNIYRIVSNINFQGKNDRFGLSPLPLAEHIKREIPEVKQATRLATIDKQTIWVGQQPFMEDHLVFVDSTFFEVVPHTFLAGNPATALNGPRKIVLSEDLALKFFGSVEDAMGQLLSFTRYTYTVTGVVKPYQHSHLQVNAFLSQATRDEAIRLGKDPAGAAFAESKWLAMAFYTYFTLHTPESLPNFEEKLAGMVKNTIEPWIREQQLSATVNFEVQPIQEIHLDNSLERDISPSGNKAYVYIFSMVALFLLLIACINYMNLATARSAKRAREVGLRKVVGADRYHIIKQFLGESILITLVSLILALAMTELSIPLFNQLTDKQFTLSSFLNLEFILTLLGILLFVGLAAGSYPAFFLSGFRPVEVLKSDKSPRSGNSWLRRTLVVLQFTISLVLIIGTAVVYSQLQFIKNKNLGFDKEQVLAIDLPVGDTTVARHLSVVMEQLKQHPNITAVAQTGNIPGEDLGRILVLAEDKDGRELDKTMNVMFVEPGFLRLLGIDFVEGRGFDKSIPSDEKGAVIINQAAAKWLEYDKPLGKRIKLIDYDAKVIGVTEDFNYATLHSPIEPLIIVPVKHSNGYLLTKIQGKDMAKTVAFIERQWKAFAPKHPVESFFLDDFFDQQYKAEEKMLAIFGYFAILTILIACLGLFGLASFTAEQRTKEIGIRKVLGSTVWEIVLLLSKDFALLVLVAIALALPLAWLGMQYWLQDFAYQVQLSVWLFVLASLGALVIALTTVGIQAARAALLNPIQALRSE</sequence>
<dbReference type="EMBL" id="BAABGX010000001">
    <property type="protein sequence ID" value="GAA4302218.1"/>
    <property type="molecule type" value="Genomic_DNA"/>
</dbReference>
<evidence type="ECO:0000313" key="9">
    <source>
        <dbReference type="EMBL" id="GAA4302218.1"/>
    </source>
</evidence>
<comment type="subcellular location">
    <subcellularLocation>
        <location evidence="1">Cell membrane</location>
        <topology evidence="1">Multi-pass membrane protein</topology>
    </subcellularLocation>
</comment>
<feature type="transmembrane region" description="Helical" evidence="6">
    <location>
        <begin position="735"/>
        <end position="757"/>
    </location>
</feature>
<evidence type="ECO:0000313" key="10">
    <source>
        <dbReference type="Proteomes" id="UP001501844"/>
    </source>
</evidence>
<feature type="transmembrane region" description="Helical" evidence="6">
    <location>
        <begin position="769"/>
        <end position="789"/>
    </location>
</feature>
<feature type="transmembrane region" description="Helical" evidence="6">
    <location>
        <begin position="350"/>
        <end position="370"/>
    </location>
</feature>
<gene>
    <name evidence="9" type="ORF">GCM10023183_13920</name>
</gene>
<feature type="domain" description="MacB-like periplasmic core" evidence="8">
    <location>
        <begin position="491"/>
        <end position="626"/>
    </location>
</feature>
<reference evidence="10" key="1">
    <citation type="journal article" date="2019" name="Int. J. Syst. Evol. Microbiol.">
        <title>The Global Catalogue of Microorganisms (GCM) 10K type strain sequencing project: providing services to taxonomists for standard genome sequencing and annotation.</title>
        <authorList>
            <consortium name="The Broad Institute Genomics Platform"/>
            <consortium name="The Broad Institute Genome Sequencing Center for Infectious Disease"/>
            <person name="Wu L."/>
            <person name="Ma J."/>
        </authorList>
    </citation>
    <scope>NUCLEOTIDE SEQUENCE [LARGE SCALE GENOMIC DNA]</scope>
    <source>
        <strain evidence="10">JCM 17917</strain>
    </source>
</reference>
<dbReference type="Proteomes" id="UP001501844">
    <property type="component" value="Unassembled WGS sequence"/>
</dbReference>
<feature type="domain" description="MacB-like periplasmic core" evidence="8">
    <location>
        <begin position="20"/>
        <end position="201"/>
    </location>
</feature>
<dbReference type="InterPro" id="IPR003838">
    <property type="entry name" value="ABC3_permease_C"/>
</dbReference>
<name>A0ABP8FEZ0_9BACT</name>
<proteinExistence type="predicted"/>
<evidence type="ECO:0000256" key="1">
    <source>
        <dbReference type="ARBA" id="ARBA00004651"/>
    </source>
</evidence>
<evidence type="ECO:0000256" key="2">
    <source>
        <dbReference type="ARBA" id="ARBA00022475"/>
    </source>
</evidence>
<feature type="domain" description="ABC3 transporter permease C-terminal" evidence="7">
    <location>
        <begin position="687"/>
        <end position="798"/>
    </location>
</feature>